<evidence type="ECO:0000256" key="3">
    <source>
        <dbReference type="ARBA" id="ARBA00022840"/>
    </source>
</evidence>
<comment type="caution">
    <text evidence="6">The sequence shown here is derived from an EMBL/GenBank/DDBJ whole genome shotgun (WGS) entry which is preliminary data.</text>
</comment>
<dbReference type="SMART" id="SM00382">
    <property type="entry name" value="AAA"/>
    <property type="match status" value="1"/>
</dbReference>
<keyword evidence="2" id="KW-0547">Nucleotide-binding</keyword>
<protein>
    <submittedName>
        <fullName evidence="6">Uncharacterized AAA domain-containing protein Rv2559c</fullName>
    </submittedName>
</protein>
<reference evidence="6 7" key="1">
    <citation type="submission" date="2024-02" db="EMBL/GenBank/DDBJ databases">
        <authorList>
            <person name="Chen Y."/>
            <person name="Shah S."/>
            <person name="Dougan E. K."/>
            <person name="Thang M."/>
            <person name="Chan C."/>
        </authorList>
    </citation>
    <scope>NUCLEOTIDE SEQUENCE [LARGE SCALE GENOMIC DNA]</scope>
</reference>
<keyword evidence="3" id="KW-0067">ATP-binding</keyword>
<evidence type="ECO:0000313" key="7">
    <source>
        <dbReference type="Proteomes" id="UP001642464"/>
    </source>
</evidence>
<comment type="similarity">
    <text evidence="1">Belongs to the AAA ATPase family. RarA/MGS1/WRNIP1 subfamily.</text>
</comment>
<dbReference type="InterPro" id="IPR051314">
    <property type="entry name" value="AAA_ATPase_RarA/MGS1/WRNIP1"/>
</dbReference>
<dbReference type="Gene3D" id="1.10.3710.10">
    <property type="entry name" value="DNA polymerase III clamp loader subunits, C-terminal domain"/>
    <property type="match status" value="1"/>
</dbReference>
<evidence type="ECO:0000256" key="4">
    <source>
        <dbReference type="SAM" id="MobiDB-lite"/>
    </source>
</evidence>
<feature type="non-terminal residue" evidence="6">
    <location>
        <position position="625"/>
    </location>
</feature>
<dbReference type="Gene3D" id="1.20.272.10">
    <property type="match status" value="1"/>
</dbReference>
<dbReference type="InterPro" id="IPR003959">
    <property type="entry name" value="ATPase_AAA_core"/>
</dbReference>
<dbReference type="Gene3D" id="3.40.50.300">
    <property type="entry name" value="P-loop containing nucleotide triphosphate hydrolases"/>
    <property type="match status" value="1"/>
</dbReference>
<dbReference type="Gene3D" id="1.10.8.60">
    <property type="match status" value="1"/>
</dbReference>
<dbReference type="CDD" id="cd00009">
    <property type="entry name" value="AAA"/>
    <property type="match status" value="1"/>
</dbReference>
<dbReference type="InterPro" id="IPR008921">
    <property type="entry name" value="DNA_pol3_clamp-load_cplx_C"/>
</dbReference>
<dbReference type="InterPro" id="IPR027417">
    <property type="entry name" value="P-loop_NTPase"/>
</dbReference>
<dbReference type="Pfam" id="PF00004">
    <property type="entry name" value="AAA"/>
    <property type="match status" value="1"/>
</dbReference>
<dbReference type="EMBL" id="CAXAMM010019286">
    <property type="protein sequence ID" value="CAK9045338.1"/>
    <property type="molecule type" value="Genomic_DNA"/>
</dbReference>
<gene>
    <name evidence="6" type="ORF">SCF082_LOCUS25618</name>
</gene>
<dbReference type="SUPFAM" id="SSF48019">
    <property type="entry name" value="post-AAA+ oligomerization domain-like"/>
    <property type="match status" value="1"/>
</dbReference>
<accession>A0ABP0M2D3</accession>
<dbReference type="InterPro" id="IPR021886">
    <property type="entry name" value="MgsA_C"/>
</dbReference>
<dbReference type="InterPro" id="IPR003593">
    <property type="entry name" value="AAA+_ATPase"/>
</dbReference>
<dbReference type="Pfam" id="PF12002">
    <property type="entry name" value="MgsA_C"/>
    <property type="match status" value="1"/>
</dbReference>
<dbReference type="Proteomes" id="UP001642464">
    <property type="component" value="Unassembled WGS sequence"/>
</dbReference>
<evidence type="ECO:0000256" key="2">
    <source>
        <dbReference type="ARBA" id="ARBA00022741"/>
    </source>
</evidence>
<dbReference type="PANTHER" id="PTHR13779">
    <property type="entry name" value="WERNER HELICASE-INTERACTING PROTEIN 1 FAMILY MEMBER"/>
    <property type="match status" value="1"/>
</dbReference>
<dbReference type="CDD" id="cd18139">
    <property type="entry name" value="HLD_clamp_RarA"/>
    <property type="match status" value="1"/>
</dbReference>
<name>A0ABP0M2D3_9DINO</name>
<evidence type="ECO:0000259" key="5">
    <source>
        <dbReference type="SMART" id="SM00382"/>
    </source>
</evidence>
<feature type="region of interest" description="Disordered" evidence="4">
    <location>
        <begin position="1"/>
        <end position="21"/>
    </location>
</feature>
<dbReference type="Pfam" id="PF16193">
    <property type="entry name" value="AAA_assoc_2"/>
    <property type="match status" value="1"/>
</dbReference>
<dbReference type="PRINTS" id="PR00830">
    <property type="entry name" value="ENDOLAPTASE"/>
</dbReference>
<dbReference type="SUPFAM" id="SSF52540">
    <property type="entry name" value="P-loop containing nucleoside triphosphate hydrolases"/>
    <property type="match status" value="1"/>
</dbReference>
<evidence type="ECO:0000256" key="1">
    <source>
        <dbReference type="ARBA" id="ARBA00008959"/>
    </source>
</evidence>
<evidence type="ECO:0000313" key="6">
    <source>
        <dbReference type="EMBL" id="CAK9045338.1"/>
    </source>
</evidence>
<feature type="domain" description="AAA+ ATPase" evidence="5">
    <location>
        <begin position="52"/>
        <end position="168"/>
    </location>
</feature>
<dbReference type="PANTHER" id="PTHR13779:SF7">
    <property type="entry name" value="ATPASE WRNIP1"/>
    <property type="match status" value="1"/>
</dbReference>
<keyword evidence="7" id="KW-1185">Reference proteome</keyword>
<organism evidence="6 7">
    <name type="scientific">Durusdinium trenchii</name>
    <dbReference type="NCBI Taxonomy" id="1381693"/>
    <lineage>
        <taxon>Eukaryota</taxon>
        <taxon>Sar</taxon>
        <taxon>Alveolata</taxon>
        <taxon>Dinophyceae</taxon>
        <taxon>Suessiales</taxon>
        <taxon>Symbiodiniaceae</taxon>
        <taxon>Durusdinium</taxon>
    </lineage>
</organism>
<proteinExistence type="inferred from homology"/>
<dbReference type="InterPro" id="IPR032423">
    <property type="entry name" value="AAA_assoc_2"/>
</dbReference>
<sequence length="625" mass="67080">MSDLFGAERAKRRRRAEPLAARMRPRSIDEVVGQQHILGPGKLLRRMLEADALTSLILHGPPGTGKTTLAGLIAEHSGRHFEAANAASIGVKRVREVSDIARARLEDGGPRTVLFLDEVHRFSRSQQDVLLEDVERGVLTLIGATTENPLFACNAALVSRSTLFRLEPLTEDEVVEVLQRALVDDERGYGKVDIDAHEDALRVWAIKSDGDARRALTALEVAVLSSGKDGQRIVIDRQVAEDSIQQKAAVYGDDEHYDSASAMIKSIRGSDPDAACYWIARMLEGGEDPRFIARRLAILASEDVGNADPRAVMVAAAAWELVERIGLPEARITLGHCACYLALAPKSNAAYKAIDAAIADVKEGRTVPVPVYLRDPNSSPLSVGDATGVRTKEVGGEKYEYSHAVEGGVTGQDYLGVAKRYYEPGDAGEEAAMAARLAEIRAMRRKRPCGLDDGELDLVPGGDEDEAGLFEELFGEFGLVGGEIQVEEQVAFVFGAVYDGGTHDAGDVADNGGHRGARAGDRYGAAIHRRACTQVAIRAGVFELEAGVGDTEFVGVDFAHLGFEEDAEAGRDEITHGGHERGVLVARDSVNDVELLVGDGRIDFDGVATQVVERRDDAAGGAAEC</sequence>